<evidence type="ECO:0000313" key="3">
    <source>
        <dbReference type="EMBL" id="AGF79063.1"/>
    </source>
</evidence>
<name>M1P6J4_DESSD</name>
<evidence type="ECO:0000256" key="1">
    <source>
        <dbReference type="ARBA" id="ARBA00007637"/>
    </source>
</evidence>
<proteinExistence type="inferred from homology"/>
<dbReference type="eggNOG" id="COG0451">
    <property type="taxonomic scope" value="Bacteria"/>
</dbReference>
<dbReference type="EMBL" id="CP003985">
    <property type="protein sequence ID" value="AGF79063.1"/>
    <property type="molecule type" value="Genomic_DNA"/>
</dbReference>
<dbReference type="Pfam" id="PF01370">
    <property type="entry name" value="Epimerase"/>
    <property type="match status" value="1"/>
</dbReference>
<dbReference type="HOGENOM" id="CLU_721065_0_0_7"/>
<dbReference type="Gene3D" id="3.40.50.720">
    <property type="entry name" value="NAD(P)-binding Rossmann-like Domain"/>
    <property type="match status" value="1"/>
</dbReference>
<reference evidence="4" key="1">
    <citation type="journal article" date="2013" name="Stand. Genomic Sci.">
        <title>Complete genome sequence of Desulfocapsa sulfexigens, a marine deltaproteobacterium specialized in disproportionating inorganic sulfur compounds.</title>
        <authorList>
            <person name="Finster K.W."/>
            <person name="Kjeldsen K.U."/>
            <person name="Kube M."/>
            <person name="Reinhardt R."/>
            <person name="Mussmann M."/>
            <person name="Amann R."/>
            <person name="Schreiber L."/>
        </authorList>
    </citation>
    <scope>NUCLEOTIDE SEQUENCE [LARGE SCALE GENOMIC DNA]</scope>
    <source>
        <strain evidence="4">DSM 10523 / SB164P1</strain>
    </source>
</reference>
<dbReference type="PANTHER" id="PTHR43000">
    <property type="entry name" value="DTDP-D-GLUCOSE 4,6-DEHYDRATASE-RELATED"/>
    <property type="match status" value="1"/>
</dbReference>
<accession>M1P6J4</accession>
<dbReference type="KEGG" id="dsf:UWK_02527"/>
<protein>
    <submittedName>
        <fullName evidence="3">dTDP-4-dehydrorhamnose reductase</fullName>
    </submittedName>
</protein>
<dbReference type="RefSeq" id="WP_015404749.1">
    <property type="nucleotide sequence ID" value="NC_020304.1"/>
</dbReference>
<dbReference type="SUPFAM" id="SSF51735">
    <property type="entry name" value="NAD(P)-binding Rossmann-fold domains"/>
    <property type="match status" value="1"/>
</dbReference>
<organism evidence="3 4">
    <name type="scientific">Desulfocapsa sulfexigens (strain DSM 10523 / SB164P1)</name>
    <dbReference type="NCBI Taxonomy" id="1167006"/>
    <lineage>
        <taxon>Bacteria</taxon>
        <taxon>Pseudomonadati</taxon>
        <taxon>Thermodesulfobacteriota</taxon>
        <taxon>Desulfobulbia</taxon>
        <taxon>Desulfobulbales</taxon>
        <taxon>Desulfocapsaceae</taxon>
        <taxon>Desulfocapsa</taxon>
    </lineage>
</organism>
<dbReference type="OrthoDB" id="5469571at2"/>
<gene>
    <name evidence="3" type="ordered locus">UWK_02527</name>
</gene>
<evidence type="ECO:0000313" key="4">
    <source>
        <dbReference type="Proteomes" id="UP000011721"/>
    </source>
</evidence>
<evidence type="ECO:0000259" key="2">
    <source>
        <dbReference type="Pfam" id="PF01370"/>
    </source>
</evidence>
<dbReference type="InterPro" id="IPR001509">
    <property type="entry name" value="Epimerase_deHydtase"/>
</dbReference>
<keyword evidence="4" id="KW-1185">Reference proteome</keyword>
<sequence>MTRQSKKKRGIIVGGTGLIGGTMVHYFKSYCGNNIEILSPNSKTMSLGSKKDIERYTRRWKPDFIINSAIAAIDADPQLAYTINYLGCINLAKIALNLKIPYIHISSAAVLPMGRLLTEEQQLNLSPTLSNYAKSKLMSERTLQHMYEKEGLDFTAIRLGIVYGQHDHKTQGFHRLLHSIADQAMPLFLTAKGVQHSYSNAEKVPYFIHHALINRDEFTGEFYNFVDSEPVELVHLIQTIKSFLGVKKPRNIFLPLPVAQFGSAVLKRLLKGLLRIGIYTKMPAELMFLSQFYKTQTLDNSKLRRSSFIDPWPEQTIYSKLPELIDYYISRWEQRNLISGFNDEFFALSKDVEQFINSPEQLLQHLHSREFKEQ</sequence>
<dbReference type="InterPro" id="IPR036291">
    <property type="entry name" value="NAD(P)-bd_dom_sf"/>
</dbReference>
<dbReference type="AlphaFoldDB" id="M1P6J4"/>
<dbReference type="STRING" id="1167006.UWK_02527"/>
<feature type="domain" description="NAD-dependent epimerase/dehydratase" evidence="2">
    <location>
        <begin position="11"/>
        <end position="178"/>
    </location>
</feature>
<dbReference type="Proteomes" id="UP000011721">
    <property type="component" value="Chromosome"/>
</dbReference>
<comment type="similarity">
    <text evidence="1">Belongs to the NAD(P)-dependent epimerase/dehydratase family.</text>
</comment>